<dbReference type="GO" id="GO:0009236">
    <property type="term" value="P:cobalamin biosynthetic process"/>
    <property type="evidence" value="ECO:0007669"/>
    <property type="project" value="InterPro"/>
</dbReference>
<dbReference type="InterPro" id="IPR021744">
    <property type="entry name" value="CbiG_N"/>
</dbReference>
<dbReference type="Pfam" id="PF01890">
    <property type="entry name" value="CbiG_C"/>
    <property type="match status" value="1"/>
</dbReference>
<organism evidence="4 5">
    <name type="scientific">Thermodesulfitimonas autotrophica</name>
    <dbReference type="NCBI Taxonomy" id="1894989"/>
    <lineage>
        <taxon>Bacteria</taxon>
        <taxon>Bacillati</taxon>
        <taxon>Bacillota</taxon>
        <taxon>Clostridia</taxon>
        <taxon>Thermoanaerobacterales</taxon>
        <taxon>Thermoanaerobacteraceae</taxon>
        <taxon>Thermodesulfitimonas</taxon>
    </lineage>
</organism>
<feature type="domain" description="Cobalamin biosynthesis central region" evidence="3">
    <location>
        <begin position="136"/>
        <end position="225"/>
    </location>
</feature>
<dbReference type="AlphaFoldDB" id="A0A3N5BA56"/>
<proteinExistence type="predicted"/>
<dbReference type="InterPro" id="IPR038029">
    <property type="entry name" value="GbiG_N_sf"/>
</dbReference>
<dbReference type="SUPFAM" id="SSF159664">
    <property type="entry name" value="CobE/GbiG C-terminal domain-like"/>
    <property type="match status" value="1"/>
</dbReference>
<dbReference type="Pfam" id="PF11761">
    <property type="entry name" value="CbiG_mid"/>
    <property type="match status" value="1"/>
</dbReference>
<protein>
    <submittedName>
        <fullName evidence="4">Cobalt-precorrin 5A acetaldehyde-lyase</fullName>
    </submittedName>
</protein>
<accession>A0A3N5BA56</accession>
<feature type="domain" description="CobE/GbiG C-terminal" evidence="1">
    <location>
        <begin position="228"/>
        <end position="349"/>
    </location>
</feature>
<dbReference type="Proteomes" id="UP000282654">
    <property type="component" value="Unassembled WGS sequence"/>
</dbReference>
<dbReference type="Gene3D" id="3.30.420.180">
    <property type="entry name" value="CobE/GbiG C-terminal domain"/>
    <property type="match status" value="1"/>
</dbReference>
<dbReference type="PANTHER" id="PTHR37477">
    <property type="entry name" value="COBALT-PRECORRIN-5A HYDROLASE"/>
    <property type="match status" value="1"/>
</dbReference>
<dbReference type="SUPFAM" id="SSF159672">
    <property type="entry name" value="CbiG N-terminal domain-like"/>
    <property type="match status" value="1"/>
</dbReference>
<dbReference type="InterPro" id="IPR021745">
    <property type="entry name" value="CbiG_mid"/>
</dbReference>
<dbReference type="Pfam" id="PF11760">
    <property type="entry name" value="CbiG_N"/>
    <property type="match status" value="1"/>
</dbReference>
<keyword evidence="5" id="KW-1185">Reference proteome</keyword>
<gene>
    <name evidence="4" type="ORF">EDD75_1646</name>
</gene>
<evidence type="ECO:0000313" key="5">
    <source>
        <dbReference type="Proteomes" id="UP000282654"/>
    </source>
</evidence>
<dbReference type="InterPro" id="IPR052553">
    <property type="entry name" value="CbiG_hydrolase"/>
</dbReference>
<evidence type="ECO:0000259" key="2">
    <source>
        <dbReference type="Pfam" id="PF11760"/>
    </source>
</evidence>
<evidence type="ECO:0000313" key="4">
    <source>
        <dbReference type="EMBL" id="RPF42545.1"/>
    </source>
</evidence>
<dbReference type="InterPro" id="IPR036518">
    <property type="entry name" value="CobE/GbiG_C_sf"/>
</dbReference>
<evidence type="ECO:0000259" key="1">
    <source>
        <dbReference type="Pfam" id="PF01890"/>
    </source>
</evidence>
<dbReference type="EMBL" id="RKRE01000003">
    <property type="protein sequence ID" value="RPF42545.1"/>
    <property type="molecule type" value="Genomic_DNA"/>
</dbReference>
<evidence type="ECO:0000259" key="3">
    <source>
        <dbReference type="Pfam" id="PF11761"/>
    </source>
</evidence>
<dbReference type="Gene3D" id="3.40.50.11220">
    <property type="match status" value="1"/>
</dbReference>
<reference evidence="4 5" key="1">
    <citation type="submission" date="2018-11" db="EMBL/GenBank/DDBJ databases">
        <title>Genomic Encyclopedia of Type Strains, Phase IV (KMG-IV): sequencing the most valuable type-strain genomes for metagenomic binning, comparative biology and taxonomic classification.</title>
        <authorList>
            <person name="Goeker M."/>
        </authorList>
    </citation>
    <scope>NUCLEOTIDE SEQUENCE [LARGE SCALE GENOMIC DNA]</scope>
    <source>
        <strain evidence="4 5">DSM 102936</strain>
    </source>
</reference>
<comment type="caution">
    <text evidence="4">The sequence shown here is derived from an EMBL/GenBank/DDBJ whole genome shotgun (WGS) entry which is preliminary data.</text>
</comment>
<name>A0A3N5BA56_9THEO</name>
<feature type="domain" description="Cobalamin synthesis G N-terminal" evidence="2">
    <location>
        <begin position="52"/>
        <end position="131"/>
    </location>
</feature>
<dbReference type="GO" id="GO:0016829">
    <property type="term" value="F:lyase activity"/>
    <property type="evidence" value="ECO:0007669"/>
    <property type="project" value="UniProtKB-KW"/>
</dbReference>
<dbReference type="OrthoDB" id="9781023at2"/>
<dbReference type="InterPro" id="IPR002750">
    <property type="entry name" value="CobE/GbiG_C"/>
</dbReference>
<dbReference type="PANTHER" id="PTHR37477:SF1">
    <property type="entry name" value="COBALT-PRECORRIN-5A HYDROLASE"/>
    <property type="match status" value="1"/>
</dbReference>
<sequence length="355" mass="37539">MKVREGLAIVVLSARGYALAERIAATAEKRRVAIYAPVKLGVGEPYRSVRECVAALFPRVEALVFIGAVGVAVRLVAPHLADKFTDPPVVVVDEAGRFAVTLVGGHHGANALAEEIAAALGACPVVTTASDSLGRPAVDLFAAKFNLALEPRTNLSRVARALLDGERVALLWDEAVPPVDYHWPPEVAVLRWRPGAPPPAGFAVWLLVTEQEVTPPPGPYLFLRPRRYVVGVGCRRGTGRAAIRQAIALAMAEAGLPLLGLRELATVELKKDEAGLKEAAAELGVPVRFLPLAALKRVQAALGPGAVSESKRVKEKIGVGNVCELAALTAGAERLVVRKTIFPRVTVAVGVAPWP</sequence>
<dbReference type="RefSeq" id="WP_123930810.1">
    <property type="nucleotide sequence ID" value="NZ_RKRE01000003.1"/>
</dbReference>
<keyword evidence="4" id="KW-0456">Lyase</keyword>